<reference evidence="1 2" key="1">
    <citation type="submission" date="2024-04" db="EMBL/GenBank/DDBJ databases">
        <title>Tritrichomonas musculus Genome.</title>
        <authorList>
            <person name="Alves-Ferreira E."/>
            <person name="Grigg M."/>
            <person name="Lorenzi H."/>
            <person name="Galac M."/>
        </authorList>
    </citation>
    <scope>NUCLEOTIDE SEQUENCE [LARGE SCALE GENOMIC DNA]</scope>
    <source>
        <strain evidence="1 2">EAF2021</strain>
    </source>
</reference>
<proteinExistence type="predicted"/>
<evidence type="ECO:0000313" key="1">
    <source>
        <dbReference type="EMBL" id="KAK8837413.1"/>
    </source>
</evidence>
<dbReference type="EMBL" id="JAPFFF010000060">
    <property type="protein sequence ID" value="KAK8837413.1"/>
    <property type="molecule type" value="Genomic_DNA"/>
</dbReference>
<organism evidence="1 2">
    <name type="scientific">Tritrichomonas musculus</name>
    <dbReference type="NCBI Taxonomy" id="1915356"/>
    <lineage>
        <taxon>Eukaryota</taxon>
        <taxon>Metamonada</taxon>
        <taxon>Parabasalia</taxon>
        <taxon>Tritrichomonadida</taxon>
        <taxon>Tritrichomonadidae</taxon>
        <taxon>Tritrichomonas</taxon>
    </lineage>
</organism>
<gene>
    <name evidence="1" type="ORF">M9Y10_036848</name>
</gene>
<protein>
    <submittedName>
        <fullName evidence="1">Uncharacterized protein</fullName>
    </submittedName>
</protein>
<keyword evidence="2" id="KW-1185">Reference proteome</keyword>
<name>A0ABR2GTY9_9EUKA</name>
<evidence type="ECO:0000313" key="2">
    <source>
        <dbReference type="Proteomes" id="UP001470230"/>
    </source>
</evidence>
<sequence>MYKETYDGYDLVGVECRLFNYEANAVMFHELIPKISRIYFDIYLPHSSIPTRLIFSIKPEILHVYGQRNANVDLIGDLDTIERLSLLWRDTHINTESKNIELYLRKTMTEPIEEIKWYWKVNPFMFIIEPKYYDNQPNPQAASTLYTDYNITSSKIITAENITTMRGDLNVVTNNVDVITYDVAKLEQVVDELDERMTIQEIKTQYLEHEVKTIKIMQGVSIAFQTAANLGGLVLGWKGIHFWDNE</sequence>
<dbReference type="Proteomes" id="UP001470230">
    <property type="component" value="Unassembled WGS sequence"/>
</dbReference>
<accession>A0ABR2GTY9</accession>
<comment type="caution">
    <text evidence="1">The sequence shown here is derived from an EMBL/GenBank/DDBJ whole genome shotgun (WGS) entry which is preliminary data.</text>
</comment>